<sequence>MVTKVEGFLRTFYILFLTFTNIFLFLIIPGWLMSPTFLASENQWNNNLFGFGVLFLFLIATFSITVSYFLFFRHLKAPDDNPKILHSSAVFTTLAWICHHIIMMLIFNATNETFKNLGYGVILFLLGYFTCTVAFLISYFLLKMDSKKRKFRRRMLQLNSCPNIISSNILMFPNQQISVNEKSDVIQIEAPELPAKVPLSD</sequence>
<evidence type="ECO:0000313" key="2">
    <source>
        <dbReference type="WBParaSite" id="PS1159_v2.g12981.t1"/>
    </source>
</evidence>
<reference evidence="2" key="1">
    <citation type="submission" date="2022-11" db="UniProtKB">
        <authorList>
            <consortium name="WormBaseParasite"/>
        </authorList>
    </citation>
    <scope>IDENTIFICATION</scope>
</reference>
<dbReference type="Proteomes" id="UP000887580">
    <property type="component" value="Unplaced"/>
</dbReference>
<evidence type="ECO:0000313" key="1">
    <source>
        <dbReference type="Proteomes" id="UP000887580"/>
    </source>
</evidence>
<name>A0AC35F1T4_9BILA</name>
<accession>A0AC35F1T4</accession>
<organism evidence="1 2">
    <name type="scientific">Panagrolaimus sp. PS1159</name>
    <dbReference type="NCBI Taxonomy" id="55785"/>
    <lineage>
        <taxon>Eukaryota</taxon>
        <taxon>Metazoa</taxon>
        <taxon>Ecdysozoa</taxon>
        <taxon>Nematoda</taxon>
        <taxon>Chromadorea</taxon>
        <taxon>Rhabditida</taxon>
        <taxon>Tylenchina</taxon>
        <taxon>Panagrolaimomorpha</taxon>
        <taxon>Panagrolaimoidea</taxon>
        <taxon>Panagrolaimidae</taxon>
        <taxon>Panagrolaimus</taxon>
    </lineage>
</organism>
<dbReference type="WBParaSite" id="PS1159_v2.g12981.t1">
    <property type="protein sequence ID" value="PS1159_v2.g12981.t1"/>
    <property type="gene ID" value="PS1159_v2.g12981"/>
</dbReference>
<proteinExistence type="predicted"/>
<protein>
    <submittedName>
        <fullName evidence="2">MARVEL domain-containing protein</fullName>
    </submittedName>
</protein>